<evidence type="ECO:0000256" key="7">
    <source>
        <dbReference type="ARBA" id="ARBA00022842"/>
    </source>
</evidence>
<gene>
    <name evidence="11" type="ORF">METZ01_LOCUS33737</name>
</gene>
<dbReference type="NCBIfam" id="NF002290">
    <property type="entry name" value="PRK01213.1"/>
    <property type="match status" value="1"/>
</dbReference>
<feature type="domain" description="PurM-like N-terminal" evidence="8">
    <location>
        <begin position="463"/>
        <end position="582"/>
    </location>
</feature>
<evidence type="ECO:0000259" key="8">
    <source>
        <dbReference type="Pfam" id="PF00586"/>
    </source>
</evidence>
<proteinExistence type="inferred from homology"/>
<keyword evidence="3" id="KW-0479">Metal-binding</keyword>
<dbReference type="HAMAP" id="MF_00420">
    <property type="entry name" value="PurL_2"/>
    <property type="match status" value="1"/>
</dbReference>
<dbReference type="InterPro" id="IPR016188">
    <property type="entry name" value="PurM-like_N"/>
</dbReference>
<evidence type="ECO:0008006" key="12">
    <source>
        <dbReference type="Google" id="ProtNLM"/>
    </source>
</evidence>
<dbReference type="Gene3D" id="3.30.1330.10">
    <property type="entry name" value="PurM-like, N-terminal domain"/>
    <property type="match status" value="2"/>
</dbReference>
<dbReference type="SUPFAM" id="SSF56042">
    <property type="entry name" value="PurM C-terminal domain-like"/>
    <property type="match status" value="2"/>
</dbReference>
<feature type="domain" description="Phosphoribosylformylglycinamidine synthase linker" evidence="10">
    <location>
        <begin position="13"/>
        <end position="62"/>
    </location>
</feature>
<evidence type="ECO:0000256" key="3">
    <source>
        <dbReference type="ARBA" id="ARBA00022723"/>
    </source>
</evidence>
<name>A0A381QTJ0_9ZZZZ</name>
<evidence type="ECO:0000259" key="9">
    <source>
        <dbReference type="Pfam" id="PF02769"/>
    </source>
</evidence>
<keyword evidence="4" id="KW-0547">Nucleotide-binding</keyword>
<dbReference type="EMBL" id="UINC01001445">
    <property type="protein sequence ID" value="SUZ80883.1"/>
    <property type="molecule type" value="Genomic_DNA"/>
</dbReference>
<keyword evidence="5" id="KW-0658">Purine biosynthesis</keyword>
<evidence type="ECO:0000256" key="4">
    <source>
        <dbReference type="ARBA" id="ARBA00022741"/>
    </source>
</evidence>
<feature type="domain" description="PurM-like C-terminal" evidence="9">
    <location>
        <begin position="611"/>
        <end position="709"/>
    </location>
</feature>
<dbReference type="Pfam" id="PF00586">
    <property type="entry name" value="AIRS"/>
    <property type="match status" value="2"/>
</dbReference>
<organism evidence="11">
    <name type="scientific">marine metagenome</name>
    <dbReference type="NCBI Taxonomy" id="408172"/>
    <lineage>
        <taxon>unclassified sequences</taxon>
        <taxon>metagenomes</taxon>
        <taxon>ecological metagenomes</taxon>
    </lineage>
</organism>
<dbReference type="PANTHER" id="PTHR43555:SF1">
    <property type="entry name" value="PHOSPHORIBOSYLFORMYLGLYCINAMIDINE SYNTHASE SUBUNIT PURL"/>
    <property type="match status" value="1"/>
</dbReference>
<dbReference type="Pfam" id="PF18072">
    <property type="entry name" value="FGAR-AT_linker"/>
    <property type="match status" value="1"/>
</dbReference>
<dbReference type="GO" id="GO:0006189">
    <property type="term" value="P:'de novo' IMP biosynthetic process"/>
    <property type="evidence" value="ECO:0007669"/>
    <property type="project" value="InterPro"/>
</dbReference>
<keyword evidence="1" id="KW-0963">Cytoplasm</keyword>
<evidence type="ECO:0000256" key="6">
    <source>
        <dbReference type="ARBA" id="ARBA00022840"/>
    </source>
</evidence>
<dbReference type="CDD" id="cd02204">
    <property type="entry name" value="PurL_repeat2"/>
    <property type="match status" value="1"/>
</dbReference>
<dbReference type="InterPro" id="IPR010074">
    <property type="entry name" value="PRibForGlyAmidine_synth_PurL"/>
</dbReference>
<dbReference type="InterPro" id="IPR010918">
    <property type="entry name" value="PurM-like_C_dom"/>
</dbReference>
<evidence type="ECO:0000313" key="11">
    <source>
        <dbReference type="EMBL" id="SUZ80883.1"/>
    </source>
</evidence>
<dbReference type="NCBIfam" id="TIGR01736">
    <property type="entry name" value="FGAM_synth_II"/>
    <property type="match status" value="1"/>
</dbReference>
<dbReference type="PIRSF" id="PIRSF001587">
    <property type="entry name" value="FGAM_synthase_II"/>
    <property type="match status" value="1"/>
</dbReference>
<evidence type="ECO:0000256" key="2">
    <source>
        <dbReference type="ARBA" id="ARBA00022598"/>
    </source>
</evidence>
<protein>
    <recommendedName>
        <fullName evidence="12">PurM-like C-terminal domain-containing protein</fullName>
    </recommendedName>
</protein>
<keyword evidence="6" id="KW-0067">ATP-binding</keyword>
<evidence type="ECO:0000256" key="1">
    <source>
        <dbReference type="ARBA" id="ARBA00022490"/>
    </source>
</evidence>
<dbReference type="AlphaFoldDB" id="A0A381QTJ0"/>
<dbReference type="SUPFAM" id="SSF55326">
    <property type="entry name" value="PurM N-terminal domain-like"/>
    <property type="match status" value="2"/>
</dbReference>
<dbReference type="InterPro" id="IPR036921">
    <property type="entry name" value="PurM-like_N_sf"/>
</dbReference>
<dbReference type="Pfam" id="PF02769">
    <property type="entry name" value="AIRS_C"/>
    <property type="match status" value="2"/>
</dbReference>
<dbReference type="GO" id="GO:0005524">
    <property type="term" value="F:ATP binding"/>
    <property type="evidence" value="ECO:0007669"/>
    <property type="project" value="UniProtKB-KW"/>
</dbReference>
<dbReference type="GO" id="GO:0004642">
    <property type="term" value="F:phosphoribosylformylglycinamidine synthase activity"/>
    <property type="evidence" value="ECO:0007669"/>
    <property type="project" value="InterPro"/>
</dbReference>
<accession>A0A381QTJ0</accession>
<dbReference type="Gene3D" id="1.10.8.750">
    <property type="entry name" value="Phosphoribosylformylglycinamidine synthase, linker domain"/>
    <property type="match status" value="1"/>
</dbReference>
<keyword evidence="7" id="KW-0460">Magnesium</keyword>
<keyword evidence="2" id="KW-0436">Ligase</keyword>
<feature type="non-terminal residue" evidence="11">
    <location>
        <position position="1"/>
    </location>
</feature>
<dbReference type="PANTHER" id="PTHR43555">
    <property type="entry name" value="PHOSPHORIBOSYLFORMYLGLYCINAMIDINE SYNTHASE SUBUNIT PURL"/>
    <property type="match status" value="1"/>
</dbReference>
<reference evidence="11" key="1">
    <citation type="submission" date="2018-05" db="EMBL/GenBank/DDBJ databases">
        <authorList>
            <person name="Lanie J.A."/>
            <person name="Ng W.-L."/>
            <person name="Kazmierczak K.M."/>
            <person name="Andrzejewski T.M."/>
            <person name="Davidsen T.M."/>
            <person name="Wayne K.J."/>
            <person name="Tettelin H."/>
            <person name="Glass J.I."/>
            <person name="Rusch D."/>
            <person name="Podicherti R."/>
            <person name="Tsui H.-C.T."/>
            <person name="Winkler M.E."/>
        </authorList>
    </citation>
    <scope>NUCLEOTIDE SEQUENCE</scope>
</reference>
<feature type="domain" description="PurM-like C-terminal" evidence="9">
    <location>
        <begin position="220"/>
        <end position="375"/>
    </location>
</feature>
<sequence>VEQAFTVPLDGDLKAAAEVLGLGLSVTELEKVRDYFRAEKRVPTDIELQAIDQAWSEHCCYKSSRPVLEETVFGLDVPRKVFVREDAGVMEFDADHYYVVGLESHNHPSALDPYGGAATGIGGILRDVVCMGAQPIALVDPLFFGELDLPRAELPEGVKHPRYLMGGVVAGIRDYGNRVGIPTVAGQVVFHPNYTGNPLVNVGCIGVMPKAELIRSRAGGPGDVYILAGGRTGRDGIHGVTFASRELEAGSESDIGAVQLGDPITKEPLMHLCLELNRAELLTGMKDLGGGGLSCVVGELALDGGCGARVDLEKVPLKQPGMAPWEIWVSESQERMMFTVQPENVTKVLERCAAWDVEATEIGEVVPQKRTSVDWHGTTVLDLDLEFTTKGPAYQRPSLEPQTPEPLAAVMEQPDDLGALLLELLATPEVCSRSWIIRQYDHQVRGSTALNPLQGPVGNEGPGDAAVLKPVSDSWRGLALTSDVNPWLVEADPHAGTLLAIAEVCGNLAAVGARIDSLADCLCFGNPEKPEVMGHFRATCEALGEGALALGVPYISGNVSFYNETSQGAVPPTPVLMGIGLVDDIRNCVTSDLKLDGELWIIGATRDERGTSLAARHLEFEGGTLPTVDFTTLVPRMEALIEAIAAGEVVACHDLSAGGLAVALAEMCLSGNGATIELSSKLDAMATLFSESAGRWLVQVAPGCEASFAKRFDHAQRLGAPADELSVTSNGKTLLELSPAALRAAWEAPLWERLA</sequence>
<dbReference type="InterPro" id="IPR041609">
    <property type="entry name" value="PurL_linker"/>
</dbReference>
<dbReference type="Gene3D" id="3.90.650.10">
    <property type="entry name" value="PurM-like C-terminal domain"/>
    <property type="match status" value="2"/>
</dbReference>
<evidence type="ECO:0000256" key="5">
    <source>
        <dbReference type="ARBA" id="ARBA00022755"/>
    </source>
</evidence>
<feature type="domain" description="PurM-like N-terminal" evidence="8">
    <location>
        <begin position="85"/>
        <end position="208"/>
    </location>
</feature>
<evidence type="ECO:0000259" key="10">
    <source>
        <dbReference type="Pfam" id="PF18072"/>
    </source>
</evidence>
<dbReference type="InterPro" id="IPR036676">
    <property type="entry name" value="PurM-like_C_sf"/>
</dbReference>
<dbReference type="GO" id="GO:0046872">
    <property type="term" value="F:metal ion binding"/>
    <property type="evidence" value="ECO:0007669"/>
    <property type="project" value="UniProtKB-KW"/>
</dbReference>
<dbReference type="CDD" id="cd02203">
    <property type="entry name" value="PurL_repeat1"/>
    <property type="match status" value="1"/>
</dbReference>